<accession>A0ABM8IIY6</accession>
<keyword evidence="4 5" id="KW-0472">Membrane</keyword>
<reference evidence="7 8" key="1">
    <citation type="submission" date="2023-04" db="EMBL/GenBank/DDBJ databases">
        <title>Draft genome sequence of acteroides sedimenti strain YN3PY1.</title>
        <authorList>
            <person name="Yoshida N."/>
        </authorList>
    </citation>
    <scope>NUCLEOTIDE SEQUENCE [LARGE SCALE GENOMIC DNA]</scope>
    <source>
        <strain evidence="7 8">YN3PY1</strain>
    </source>
</reference>
<keyword evidence="2 5" id="KW-0812">Transmembrane</keyword>
<dbReference type="InterPro" id="IPR006977">
    <property type="entry name" value="Yip1_dom"/>
</dbReference>
<comment type="subcellular location">
    <subcellularLocation>
        <location evidence="1">Membrane</location>
        <topology evidence="1">Multi-pass membrane protein</topology>
    </subcellularLocation>
</comment>
<evidence type="ECO:0000256" key="1">
    <source>
        <dbReference type="ARBA" id="ARBA00004141"/>
    </source>
</evidence>
<feature type="domain" description="Yip1" evidence="6">
    <location>
        <begin position="9"/>
        <end position="177"/>
    </location>
</feature>
<feature type="transmembrane region" description="Helical" evidence="5">
    <location>
        <begin position="133"/>
        <end position="151"/>
    </location>
</feature>
<dbReference type="RefSeq" id="WP_353331095.1">
    <property type="nucleotide sequence ID" value="NZ_AP028055.1"/>
</dbReference>
<protein>
    <recommendedName>
        <fullName evidence="6">Yip1 domain-containing protein</fullName>
    </recommendedName>
</protein>
<feature type="transmembrane region" description="Helical" evidence="5">
    <location>
        <begin position="35"/>
        <end position="54"/>
    </location>
</feature>
<feature type="transmembrane region" description="Helical" evidence="5">
    <location>
        <begin position="107"/>
        <end position="127"/>
    </location>
</feature>
<dbReference type="Pfam" id="PF04893">
    <property type="entry name" value="Yip1"/>
    <property type="match status" value="1"/>
</dbReference>
<evidence type="ECO:0000313" key="7">
    <source>
        <dbReference type="EMBL" id="BEH00070.1"/>
    </source>
</evidence>
<organism evidence="7 8">
    <name type="scientific">Bacteroides sedimenti</name>
    <dbReference type="NCBI Taxonomy" id="2136147"/>
    <lineage>
        <taxon>Bacteria</taxon>
        <taxon>Pseudomonadati</taxon>
        <taxon>Bacteroidota</taxon>
        <taxon>Bacteroidia</taxon>
        <taxon>Bacteroidales</taxon>
        <taxon>Bacteroidaceae</taxon>
        <taxon>Bacteroides</taxon>
    </lineage>
</organism>
<evidence type="ECO:0000256" key="3">
    <source>
        <dbReference type="ARBA" id="ARBA00022989"/>
    </source>
</evidence>
<sequence length="189" mass="20812">MNIIERAKRIILSPKTEWLVIDSEQKNSTQVLTTYLILLAIIPAVGNLIGYGLVGYRVIDIHIGLMDMAVRQAVTSFVGIILGAYLSAFILTWLAPKFASTESFDKAFQLVAYSYTPMCVAGILYIIPSLSGIAVIFGLYGLYILYLGIAPMMKTPEDKVTSYFLTSIVFVIIVSILISLLLGALFILF</sequence>
<feature type="transmembrane region" description="Helical" evidence="5">
    <location>
        <begin position="74"/>
        <end position="95"/>
    </location>
</feature>
<proteinExistence type="predicted"/>
<name>A0ABM8IIY6_9BACE</name>
<evidence type="ECO:0000256" key="5">
    <source>
        <dbReference type="SAM" id="Phobius"/>
    </source>
</evidence>
<evidence type="ECO:0000313" key="8">
    <source>
        <dbReference type="Proteomes" id="UP001496674"/>
    </source>
</evidence>
<keyword evidence="8" id="KW-1185">Reference proteome</keyword>
<dbReference type="Proteomes" id="UP001496674">
    <property type="component" value="Chromosome"/>
</dbReference>
<evidence type="ECO:0000256" key="4">
    <source>
        <dbReference type="ARBA" id="ARBA00023136"/>
    </source>
</evidence>
<feature type="transmembrane region" description="Helical" evidence="5">
    <location>
        <begin position="163"/>
        <end position="188"/>
    </location>
</feature>
<gene>
    <name evidence="7" type="ORF">BSYN_23340</name>
</gene>
<dbReference type="EMBL" id="AP028055">
    <property type="protein sequence ID" value="BEH00070.1"/>
    <property type="molecule type" value="Genomic_DNA"/>
</dbReference>
<keyword evidence="3 5" id="KW-1133">Transmembrane helix</keyword>
<evidence type="ECO:0000259" key="6">
    <source>
        <dbReference type="Pfam" id="PF04893"/>
    </source>
</evidence>
<evidence type="ECO:0000256" key="2">
    <source>
        <dbReference type="ARBA" id="ARBA00022692"/>
    </source>
</evidence>